<sequence>MFKWLKKKFFPNKDKYKYQLGLQSTKNNFANFQTLLKETKNIEESLLQSLENILIQSDFGVKTTLFLMQSIKDYLKKTNIKDALKLPSIILEQMLHLYENCAISDSLFAKSVNSRGVATDKLASNCDLDNTLEPKMANPAFPQVYLFIGVNGVGKTTTIGKIAIKLKKEGKKVLLIAGDTFRAGATAQLQIWGKRASSEVFAKHGVVSPSNVTFEGLQLAKNEKYDVVLCDTAGRLQNKTNLMQELAKIRRVVLKHLPLENLQSLLVLDATTGQNALNQVALFNEAVPLTGAILTKLDGTSKGGMVFSIKYLYNLPIKYIGLGEKPEDLIDFEIQNYLFHLFENFFPKSYLL</sequence>
<evidence type="ECO:0000256" key="4">
    <source>
        <dbReference type="ARBA" id="ARBA00022490"/>
    </source>
</evidence>
<evidence type="ECO:0000256" key="8">
    <source>
        <dbReference type="ARBA" id="ARBA00023136"/>
    </source>
</evidence>
<dbReference type="InterPro" id="IPR042101">
    <property type="entry name" value="SRP54_N_sf"/>
</dbReference>
<reference evidence="12" key="1">
    <citation type="submission" date="2021-04" db="EMBL/GenBank/DDBJ databases">
        <title>Genomic features of Candidatus Phytoplasma meliae isolate ChTYXIII (1SrXIII-G).</title>
        <authorList>
            <person name="Fernandez F.D."/>
            <person name="Conci L.R."/>
        </authorList>
    </citation>
    <scope>NUCLEOTIDE SEQUENCE [LARGE SCALE GENOMIC DNA]</scope>
    <source>
        <strain evidence="12">ChTYXIII-Mo</strain>
    </source>
</reference>
<evidence type="ECO:0000256" key="9">
    <source>
        <dbReference type="ARBA" id="ARBA00023170"/>
    </source>
</evidence>
<keyword evidence="6" id="KW-0378">Hydrolase</keyword>
<dbReference type="Gene3D" id="1.20.120.140">
    <property type="entry name" value="Signal recognition particle SRP54, nucleotide-binding domain"/>
    <property type="match status" value="1"/>
</dbReference>
<dbReference type="InterPro" id="IPR036225">
    <property type="entry name" value="SRP/SRP_N"/>
</dbReference>
<dbReference type="Gene3D" id="3.40.50.300">
    <property type="entry name" value="P-loop containing nucleotide triphosphate hydrolases"/>
    <property type="match status" value="1"/>
</dbReference>
<evidence type="ECO:0000256" key="2">
    <source>
        <dbReference type="ARBA" id="ARBA00008531"/>
    </source>
</evidence>
<evidence type="ECO:0000313" key="13">
    <source>
        <dbReference type="Proteomes" id="UP001195571"/>
    </source>
</evidence>
<gene>
    <name evidence="12" type="primary">ftsY</name>
    <name evidence="12" type="ORF">CHTY_001825</name>
</gene>
<keyword evidence="7" id="KW-0342">GTP-binding</keyword>
<evidence type="ECO:0000256" key="1">
    <source>
        <dbReference type="ARBA" id="ARBA00004413"/>
    </source>
</evidence>
<dbReference type="SUPFAM" id="SSF47364">
    <property type="entry name" value="Domain of the SRP/SRP receptor G-proteins"/>
    <property type="match status" value="1"/>
</dbReference>
<comment type="similarity">
    <text evidence="2">Belongs to the GTP-binding SRP family.</text>
</comment>
<comment type="subcellular location">
    <subcellularLocation>
        <location evidence="1">Cell membrane</location>
        <topology evidence="1">Peripheral membrane protein</topology>
        <orientation evidence="1">Cytoplasmic side</orientation>
    </subcellularLocation>
</comment>
<evidence type="ECO:0000256" key="3">
    <source>
        <dbReference type="ARBA" id="ARBA00022475"/>
    </source>
</evidence>
<dbReference type="SMART" id="SM00382">
    <property type="entry name" value="AAA"/>
    <property type="match status" value="1"/>
</dbReference>
<dbReference type="PROSITE" id="PS00300">
    <property type="entry name" value="SRP54"/>
    <property type="match status" value="1"/>
</dbReference>
<accession>A0ABS5CYB7</accession>
<dbReference type="Pfam" id="PF02881">
    <property type="entry name" value="SRP54_N"/>
    <property type="match status" value="1"/>
</dbReference>
<evidence type="ECO:0000256" key="7">
    <source>
        <dbReference type="ARBA" id="ARBA00023134"/>
    </source>
</evidence>
<evidence type="ECO:0000256" key="6">
    <source>
        <dbReference type="ARBA" id="ARBA00022801"/>
    </source>
</evidence>
<dbReference type="CDD" id="cd17874">
    <property type="entry name" value="FtsY"/>
    <property type="match status" value="1"/>
</dbReference>
<evidence type="ECO:0000256" key="5">
    <source>
        <dbReference type="ARBA" id="ARBA00022741"/>
    </source>
</evidence>
<evidence type="ECO:0000313" key="12">
    <source>
        <dbReference type="EMBL" id="MBP5835961.1"/>
    </source>
</evidence>
<dbReference type="RefSeq" id="WP_203552225.1">
    <property type="nucleotide sequence ID" value="NZ_JACAOD020000007.1"/>
</dbReference>
<dbReference type="PANTHER" id="PTHR43134:SF1">
    <property type="entry name" value="SIGNAL RECOGNITION PARTICLE RECEPTOR SUBUNIT ALPHA"/>
    <property type="match status" value="1"/>
</dbReference>
<dbReference type="InterPro" id="IPR013822">
    <property type="entry name" value="Signal_recog_particl_SRP54_hlx"/>
</dbReference>
<dbReference type="Pfam" id="PF00448">
    <property type="entry name" value="SRP54"/>
    <property type="match status" value="1"/>
</dbReference>
<dbReference type="EMBL" id="JACAOD020000007">
    <property type="protein sequence ID" value="MBP5835961.1"/>
    <property type="molecule type" value="Genomic_DNA"/>
</dbReference>
<keyword evidence="5" id="KW-0547">Nucleotide-binding</keyword>
<keyword evidence="9" id="KW-0675">Receptor</keyword>
<dbReference type="PANTHER" id="PTHR43134">
    <property type="entry name" value="SIGNAL RECOGNITION PARTICLE RECEPTOR SUBUNIT ALPHA"/>
    <property type="match status" value="1"/>
</dbReference>
<keyword evidence="4" id="KW-0963">Cytoplasm</keyword>
<comment type="caution">
    <text evidence="12">The sequence shown here is derived from an EMBL/GenBank/DDBJ whole genome shotgun (WGS) entry which is preliminary data.</text>
</comment>
<dbReference type="SMART" id="SM00962">
    <property type="entry name" value="SRP54"/>
    <property type="match status" value="1"/>
</dbReference>
<dbReference type="InterPro" id="IPR000897">
    <property type="entry name" value="SRP54_GTPase_dom"/>
</dbReference>
<dbReference type="SUPFAM" id="SSF52540">
    <property type="entry name" value="P-loop containing nucleoside triphosphate hydrolases"/>
    <property type="match status" value="1"/>
</dbReference>
<keyword evidence="3" id="KW-1003">Cell membrane</keyword>
<dbReference type="Proteomes" id="UP001195571">
    <property type="component" value="Unassembled WGS sequence"/>
</dbReference>
<keyword evidence="13" id="KW-1185">Reference proteome</keyword>
<dbReference type="SMART" id="SM00963">
    <property type="entry name" value="SRP54_N"/>
    <property type="match status" value="1"/>
</dbReference>
<dbReference type="InterPro" id="IPR004390">
    <property type="entry name" value="SR_rcpt_FtsY"/>
</dbReference>
<dbReference type="InterPro" id="IPR003593">
    <property type="entry name" value="AAA+_ATPase"/>
</dbReference>
<feature type="domain" description="SRP54-type proteins GTP-binding" evidence="11">
    <location>
        <begin position="316"/>
        <end position="329"/>
    </location>
</feature>
<dbReference type="NCBIfam" id="TIGR00064">
    <property type="entry name" value="ftsY"/>
    <property type="match status" value="1"/>
</dbReference>
<proteinExistence type="inferred from homology"/>
<evidence type="ECO:0000259" key="11">
    <source>
        <dbReference type="PROSITE" id="PS00300"/>
    </source>
</evidence>
<evidence type="ECO:0000256" key="10">
    <source>
        <dbReference type="ARBA" id="ARBA00048027"/>
    </source>
</evidence>
<dbReference type="InterPro" id="IPR027417">
    <property type="entry name" value="P-loop_NTPase"/>
</dbReference>
<keyword evidence="8" id="KW-0472">Membrane</keyword>
<name>A0ABS5CYB7_9MOLU</name>
<comment type="catalytic activity">
    <reaction evidence="10">
        <text>GTP + H2O = GDP + phosphate + H(+)</text>
        <dbReference type="Rhea" id="RHEA:19669"/>
        <dbReference type="ChEBI" id="CHEBI:15377"/>
        <dbReference type="ChEBI" id="CHEBI:15378"/>
        <dbReference type="ChEBI" id="CHEBI:37565"/>
        <dbReference type="ChEBI" id="CHEBI:43474"/>
        <dbReference type="ChEBI" id="CHEBI:58189"/>
        <dbReference type="EC" id="3.6.5.4"/>
    </reaction>
</comment>
<organism evidence="12 13">
    <name type="scientific">Candidatus Phytoplasma meliae</name>
    <dbReference type="NCBI Taxonomy" id="1848402"/>
    <lineage>
        <taxon>Bacteria</taxon>
        <taxon>Bacillati</taxon>
        <taxon>Mycoplasmatota</taxon>
        <taxon>Mollicutes</taxon>
        <taxon>Acholeplasmatales</taxon>
        <taxon>Acholeplasmataceae</taxon>
        <taxon>Candidatus Phytoplasma</taxon>
        <taxon>16SrXIII (Mexican periwinkle virescence group)</taxon>
    </lineage>
</organism>
<protein>
    <submittedName>
        <fullName evidence="12">Signal recognition particle-docking protein FtsY</fullName>
    </submittedName>
</protein>